<dbReference type="Proteomes" id="UP001321492">
    <property type="component" value="Unassembled WGS sequence"/>
</dbReference>
<dbReference type="InterPro" id="IPR032347">
    <property type="entry name" value="DUF4864"/>
</dbReference>
<keyword evidence="3" id="KW-1185">Reference proteome</keyword>
<feature type="signal peptide" evidence="1">
    <location>
        <begin position="1"/>
        <end position="19"/>
    </location>
</feature>
<dbReference type="Pfam" id="PF16156">
    <property type="entry name" value="DUF4864"/>
    <property type="match status" value="1"/>
</dbReference>
<accession>A0ABT7ACL0</accession>
<feature type="chain" id="PRO_5046941741" evidence="1">
    <location>
        <begin position="20"/>
        <end position="137"/>
    </location>
</feature>
<evidence type="ECO:0000313" key="2">
    <source>
        <dbReference type="EMBL" id="MDJ1157107.1"/>
    </source>
</evidence>
<sequence length="137" mass="15042">MRGLALPLTIALAVSPASAMEQADSLAVRVAIEQQMTALQRDDAQAAFAAAAPQLRQQFADSESFMRMIHEQFPVIARPQIVSFGDLRHTSYGLAQLLNLVDERGEPWIALFLMDRGEDGVWRVANVVTVRLPSLPA</sequence>
<gene>
    <name evidence="2" type="ORF">QNA08_02500</name>
</gene>
<proteinExistence type="predicted"/>
<comment type="caution">
    <text evidence="2">The sequence shown here is derived from an EMBL/GenBank/DDBJ whole genome shotgun (WGS) entry which is preliminary data.</text>
</comment>
<reference evidence="2 3" key="1">
    <citation type="submission" date="2023-05" db="EMBL/GenBank/DDBJ databases">
        <title>Chelatococcus sp. nov., a moderately thermophilic bacterium isolated from hot spring microbial mat.</title>
        <authorList>
            <person name="Hu C.-J."/>
            <person name="Li W.-J."/>
        </authorList>
    </citation>
    <scope>NUCLEOTIDE SEQUENCE [LARGE SCALE GENOMIC DNA]</scope>
    <source>
        <strain evidence="2 3">SYSU G07232</strain>
    </source>
</reference>
<dbReference type="RefSeq" id="WP_283739083.1">
    <property type="nucleotide sequence ID" value="NZ_JASJEV010000001.1"/>
</dbReference>
<protein>
    <submittedName>
        <fullName evidence="2">DUF4864 domain-containing protein</fullName>
    </submittedName>
</protein>
<organism evidence="2 3">
    <name type="scientific">Chelatococcus albus</name>
    <dbReference type="NCBI Taxonomy" id="3047466"/>
    <lineage>
        <taxon>Bacteria</taxon>
        <taxon>Pseudomonadati</taxon>
        <taxon>Pseudomonadota</taxon>
        <taxon>Alphaproteobacteria</taxon>
        <taxon>Hyphomicrobiales</taxon>
        <taxon>Chelatococcaceae</taxon>
        <taxon>Chelatococcus</taxon>
    </lineage>
</organism>
<name>A0ABT7ACL0_9HYPH</name>
<evidence type="ECO:0000256" key="1">
    <source>
        <dbReference type="SAM" id="SignalP"/>
    </source>
</evidence>
<keyword evidence="1" id="KW-0732">Signal</keyword>
<dbReference type="EMBL" id="JASJEV010000001">
    <property type="protein sequence ID" value="MDJ1157107.1"/>
    <property type="molecule type" value="Genomic_DNA"/>
</dbReference>
<evidence type="ECO:0000313" key="3">
    <source>
        <dbReference type="Proteomes" id="UP001321492"/>
    </source>
</evidence>